<name>A0A5J5F5L3_9PEZI</name>
<dbReference type="EMBL" id="VXIS01000030">
    <property type="protein sequence ID" value="KAA8911911.1"/>
    <property type="molecule type" value="Genomic_DNA"/>
</dbReference>
<sequence length="113" mass="12609">MTSPLDTDSLYKASLQRLLAELEFLHTNGQVTDEAHATIQKSLAGTRDKLQIAKFVVTCNFAHTKKGEAELQVDKGQVVEVLDDHNEHWFMGRVRGGDGAVGWLPKNKFRMGD</sequence>
<proteinExistence type="predicted"/>
<dbReference type="Gene3D" id="2.30.30.40">
    <property type="entry name" value="SH3 Domains"/>
    <property type="match status" value="1"/>
</dbReference>
<evidence type="ECO:0000259" key="3">
    <source>
        <dbReference type="PROSITE" id="PS50002"/>
    </source>
</evidence>
<dbReference type="AlphaFoldDB" id="A0A5J5F5L3"/>
<dbReference type="SMART" id="SM00326">
    <property type="entry name" value="SH3"/>
    <property type="match status" value="1"/>
</dbReference>
<evidence type="ECO:0000313" key="4">
    <source>
        <dbReference type="EMBL" id="KAA8911911.1"/>
    </source>
</evidence>
<feature type="domain" description="SH3" evidence="3">
    <location>
        <begin position="50"/>
        <end position="113"/>
    </location>
</feature>
<dbReference type="PROSITE" id="PS50002">
    <property type="entry name" value="SH3"/>
    <property type="match status" value="1"/>
</dbReference>
<comment type="caution">
    <text evidence="4">The sequence shown here is derived from an EMBL/GenBank/DDBJ whole genome shotgun (WGS) entry which is preliminary data.</text>
</comment>
<accession>A0A5J5F5L3</accession>
<evidence type="ECO:0000256" key="1">
    <source>
        <dbReference type="ARBA" id="ARBA00022443"/>
    </source>
</evidence>
<dbReference type="InterPro" id="IPR001452">
    <property type="entry name" value="SH3_domain"/>
</dbReference>
<dbReference type="CDD" id="cd00174">
    <property type="entry name" value="SH3"/>
    <property type="match status" value="1"/>
</dbReference>
<dbReference type="SUPFAM" id="SSF50044">
    <property type="entry name" value="SH3-domain"/>
    <property type="match status" value="1"/>
</dbReference>
<reference evidence="4 5" key="1">
    <citation type="submission" date="2019-09" db="EMBL/GenBank/DDBJ databases">
        <title>Draft genome of the ectomycorrhizal ascomycete Sphaerosporella brunnea.</title>
        <authorList>
            <consortium name="DOE Joint Genome Institute"/>
            <person name="Benucci G.M."/>
            <person name="Marozzi G."/>
            <person name="Antonielli L."/>
            <person name="Sanchez S."/>
            <person name="Marco P."/>
            <person name="Wang X."/>
            <person name="Falini L.B."/>
            <person name="Barry K."/>
            <person name="Haridas S."/>
            <person name="Lipzen A."/>
            <person name="Labutti K."/>
            <person name="Grigoriev I.V."/>
            <person name="Murat C."/>
            <person name="Martin F."/>
            <person name="Albertini E."/>
            <person name="Donnini D."/>
            <person name="Bonito G."/>
        </authorList>
    </citation>
    <scope>NUCLEOTIDE SEQUENCE [LARGE SCALE GENOMIC DNA]</scope>
    <source>
        <strain evidence="4 5">Sb_GMNB300</strain>
    </source>
</reference>
<organism evidence="4 5">
    <name type="scientific">Sphaerosporella brunnea</name>
    <dbReference type="NCBI Taxonomy" id="1250544"/>
    <lineage>
        <taxon>Eukaryota</taxon>
        <taxon>Fungi</taxon>
        <taxon>Dikarya</taxon>
        <taxon>Ascomycota</taxon>
        <taxon>Pezizomycotina</taxon>
        <taxon>Pezizomycetes</taxon>
        <taxon>Pezizales</taxon>
        <taxon>Pyronemataceae</taxon>
        <taxon>Sphaerosporella</taxon>
    </lineage>
</organism>
<keyword evidence="5" id="KW-1185">Reference proteome</keyword>
<keyword evidence="1 2" id="KW-0728">SH3 domain</keyword>
<evidence type="ECO:0000313" key="5">
    <source>
        <dbReference type="Proteomes" id="UP000326924"/>
    </source>
</evidence>
<dbReference type="Pfam" id="PF00018">
    <property type="entry name" value="SH3_1"/>
    <property type="match status" value="1"/>
</dbReference>
<gene>
    <name evidence="4" type="ORF">FN846DRAFT_903975</name>
</gene>
<dbReference type="OrthoDB" id="6250593at2759"/>
<protein>
    <recommendedName>
        <fullName evidence="3">SH3 domain-containing protein</fullName>
    </recommendedName>
</protein>
<evidence type="ECO:0000256" key="2">
    <source>
        <dbReference type="PROSITE-ProRule" id="PRU00192"/>
    </source>
</evidence>
<dbReference type="InterPro" id="IPR036028">
    <property type="entry name" value="SH3-like_dom_sf"/>
</dbReference>
<dbReference type="InParanoid" id="A0A5J5F5L3"/>
<dbReference type="Proteomes" id="UP000326924">
    <property type="component" value="Unassembled WGS sequence"/>
</dbReference>